<dbReference type="EMBL" id="JBHULC010000004">
    <property type="protein sequence ID" value="MFD2519925.1"/>
    <property type="molecule type" value="Genomic_DNA"/>
</dbReference>
<organism evidence="1 2">
    <name type="scientific">Emticicia soli</name>
    <dbReference type="NCBI Taxonomy" id="2027878"/>
    <lineage>
        <taxon>Bacteria</taxon>
        <taxon>Pseudomonadati</taxon>
        <taxon>Bacteroidota</taxon>
        <taxon>Cytophagia</taxon>
        <taxon>Cytophagales</taxon>
        <taxon>Leadbetterellaceae</taxon>
        <taxon>Emticicia</taxon>
    </lineage>
</organism>
<keyword evidence="2" id="KW-1185">Reference proteome</keyword>
<dbReference type="RefSeq" id="WP_340235332.1">
    <property type="nucleotide sequence ID" value="NZ_JBBEWC010000004.1"/>
</dbReference>
<evidence type="ECO:0000313" key="2">
    <source>
        <dbReference type="Proteomes" id="UP001597510"/>
    </source>
</evidence>
<dbReference type="Gene3D" id="1.20.910.10">
    <property type="entry name" value="Heme oxygenase-like"/>
    <property type="match status" value="1"/>
</dbReference>
<name>A0ABW5J4R3_9BACT</name>
<dbReference type="SUPFAM" id="SSF48613">
    <property type="entry name" value="Heme oxygenase-like"/>
    <property type="match status" value="1"/>
</dbReference>
<comment type="caution">
    <text evidence="1">The sequence shown here is derived from an EMBL/GenBank/DDBJ whole genome shotgun (WGS) entry which is preliminary data.</text>
</comment>
<dbReference type="Pfam" id="PF01126">
    <property type="entry name" value="Heme_oxygenase"/>
    <property type="match status" value="1"/>
</dbReference>
<reference evidence="2" key="1">
    <citation type="journal article" date="2019" name="Int. J. Syst. Evol. Microbiol.">
        <title>The Global Catalogue of Microorganisms (GCM) 10K type strain sequencing project: providing services to taxonomists for standard genome sequencing and annotation.</title>
        <authorList>
            <consortium name="The Broad Institute Genomics Platform"/>
            <consortium name="The Broad Institute Genome Sequencing Center for Infectious Disease"/>
            <person name="Wu L."/>
            <person name="Ma J."/>
        </authorList>
    </citation>
    <scope>NUCLEOTIDE SEQUENCE [LARGE SCALE GENOMIC DNA]</scope>
    <source>
        <strain evidence="2">KCTC 52344</strain>
    </source>
</reference>
<evidence type="ECO:0000313" key="1">
    <source>
        <dbReference type="EMBL" id="MFD2519925.1"/>
    </source>
</evidence>
<dbReference type="InterPro" id="IPR016053">
    <property type="entry name" value="Haem_Oase-like"/>
</dbReference>
<protein>
    <submittedName>
        <fullName evidence="1">Biliverdin-producing heme oxygenase</fullName>
    </submittedName>
</protein>
<gene>
    <name evidence="1" type="ORF">ACFSR2_03455</name>
</gene>
<dbReference type="InterPro" id="IPR016084">
    <property type="entry name" value="Haem_Oase-like_multi-hlx"/>
</dbReference>
<dbReference type="CDD" id="cd19166">
    <property type="entry name" value="HemeO-bac"/>
    <property type="match status" value="1"/>
</dbReference>
<accession>A0ABW5J4R3</accession>
<dbReference type="Proteomes" id="UP001597510">
    <property type="component" value="Unassembled WGS sequence"/>
</dbReference>
<sequence>MNSIVNILTQLRTHTSTLHSELEQTPLSLALLDADVSSHNYVAYLQKMRGIIDFYEGTVFPVLKNTLTDLSEREKLAAIDKDLEYMSAESNNLPVFANPVAINPTIAYAFGCMYVIEGSTLGGKVILKHISKMLGILPDEGGTYFASYGEQTGHYWKTFLNNLQEYSANNNCDAEIITGAKDTFTAIKHYFEQ</sequence>
<proteinExistence type="predicted"/>